<organism evidence="2 3">
    <name type="scientific">Plasmodium cynomolgi (strain B)</name>
    <dbReference type="NCBI Taxonomy" id="1120755"/>
    <lineage>
        <taxon>Eukaryota</taxon>
        <taxon>Sar</taxon>
        <taxon>Alveolata</taxon>
        <taxon>Apicomplexa</taxon>
        <taxon>Aconoidasida</taxon>
        <taxon>Haemosporida</taxon>
        <taxon>Plasmodiidae</taxon>
        <taxon>Plasmodium</taxon>
        <taxon>Plasmodium (Plasmodium)</taxon>
    </lineage>
</organism>
<evidence type="ECO:0000313" key="2">
    <source>
        <dbReference type="EMBL" id="GAB66624.1"/>
    </source>
</evidence>
<feature type="region of interest" description="Disordered" evidence="1">
    <location>
        <begin position="1"/>
        <end position="20"/>
    </location>
</feature>
<dbReference type="RefSeq" id="XP_004222571.1">
    <property type="nucleotide sequence ID" value="XM_004222523.1"/>
</dbReference>
<gene>
    <name evidence="2" type="ORF">PCYB_094085</name>
</gene>
<dbReference type="EMBL" id="DF157101">
    <property type="protein sequence ID" value="GAB66624.1"/>
    <property type="molecule type" value="Genomic_DNA"/>
</dbReference>
<reference evidence="2 3" key="1">
    <citation type="journal article" date="2012" name="Nat. Genet.">
        <title>Plasmodium cynomolgi genome sequences provide insight into Plasmodium vivax and the monkey malaria clade.</title>
        <authorList>
            <person name="Tachibana S."/>
            <person name="Sullivan S.A."/>
            <person name="Kawai S."/>
            <person name="Nakamura S."/>
            <person name="Kim H.R."/>
            <person name="Goto N."/>
            <person name="Arisue N."/>
            <person name="Palacpac N.M.Q."/>
            <person name="Honma H."/>
            <person name="Yagi M."/>
            <person name="Tougan T."/>
            <person name="Katakai Y."/>
            <person name="Kaneko O."/>
            <person name="Mita T."/>
            <person name="Kita K."/>
            <person name="Yasutomi Y."/>
            <person name="Sutton P.L."/>
            <person name="Shakhbatyan R."/>
            <person name="Horii T."/>
            <person name="Yasunaga T."/>
            <person name="Barnwell J.W."/>
            <person name="Escalante A.A."/>
            <person name="Carlton J.M."/>
            <person name="Tanabe K."/>
        </authorList>
    </citation>
    <scope>NUCLEOTIDE SEQUENCE [LARGE SCALE GENOMIC DNA]</scope>
    <source>
        <strain evidence="2 3">B</strain>
    </source>
</reference>
<evidence type="ECO:0000313" key="3">
    <source>
        <dbReference type="Proteomes" id="UP000006319"/>
    </source>
</evidence>
<protein>
    <submittedName>
        <fullName evidence="2">PQ loop repeat family protein</fullName>
    </submittedName>
</protein>
<feature type="compositionally biased region" description="Polar residues" evidence="1">
    <location>
        <begin position="1"/>
        <end position="11"/>
    </location>
</feature>
<accession>K6UTJ9</accession>
<dbReference type="VEuPathDB" id="PlasmoDB:PCYB_094085"/>
<feature type="non-terminal residue" evidence="2">
    <location>
        <position position="1"/>
    </location>
</feature>
<dbReference type="KEGG" id="pcy:PCYB_094085"/>
<keyword evidence="3" id="KW-1185">Reference proteome</keyword>
<sequence>IDHYWNNTSLTAKRDKKKQL</sequence>
<dbReference type="GeneID" id="14692978"/>
<dbReference type="Proteomes" id="UP000006319">
    <property type="component" value="Chromosome 9"/>
</dbReference>
<name>K6UTJ9_PLACD</name>
<evidence type="ECO:0000256" key="1">
    <source>
        <dbReference type="SAM" id="MobiDB-lite"/>
    </source>
</evidence>
<dbReference type="AlphaFoldDB" id="K6UTJ9"/>
<proteinExistence type="predicted"/>